<protein>
    <submittedName>
        <fullName evidence="2">Uncharacterized protein</fullName>
    </submittedName>
</protein>
<dbReference type="Proteomes" id="UP000323521">
    <property type="component" value="Chromosome"/>
</dbReference>
<accession>A0A3G1KSK6</accession>
<keyword evidence="3" id="KW-1185">Reference proteome</keyword>
<proteinExistence type="predicted"/>
<dbReference type="EMBL" id="CP017634">
    <property type="protein sequence ID" value="ATW25410.1"/>
    <property type="molecule type" value="Genomic_DNA"/>
</dbReference>
<dbReference type="AlphaFoldDB" id="A0A3G1KSK6"/>
<dbReference type="KEGG" id="fwa:DCMF_12065"/>
<dbReference type="GO" id="GO:0010468">
    <property type="term" value="P:regulation of gene expression"/>
    <property type="evidence" value="ECO:0007669"/>
    <property type="project" value="InterPro"/>
</dbReference>
<keyword evidence="1" id="KW-0472">Membrane</keyword>
<organism evidence="2 3">
    <name type="scientific">Formimonas warabiya</name>
    <dbReference type="NCBI Taxonomy" id="1761012"/>
    <lineage>
        <taxon>Bacteria</taxon>
        <taxon>Bacillati</taxon>
        <taxon>Bacillota</taxon>
        <taxon>Clostridia</taxon>
        <taxon>Eubacteriales</taxon>
        <taxon>Peptococcaceae</taxon>
        <taxon>Candidatus Formimonas</taxon>
    </lineage>
</organism>
<dbReference type="Pfam" id="PF05145">
    <property type="entry name" value="AbrB"/>
    <property type="match status" value="1"/>
</dbReference>
<keyword evidence="1" id="KW-0812">Transmembrane</keyword>
<evidence type="ECO:0000256" key="1">
    <source>
        <dbReference type="SAM" id="Phobius"/>
    </source>
</evidence>
<name>A0A3G1KSK6_FORW1</name>
<dbReference type="PANTHER" id="PTHR38457">
    <property type="entry name" value="REGULATOR ABRB-RELATED"/>
    <property type="match status" value="1"/>
</dbReference>
<gene>
    <name evidence="2" type="ORF">DCMF_12065</name>
</gene>
<reference evidence="2 3" key="1">
    <citation type="submission" date="2016-10" db="EMBL/GenBank/DDBJ databases">
        <title>Complete Genome Sequence of Peptococcaceae strain DCMF.</title>
        <authorList>
            <person name="Edwards R.J."/>
            <person name="Holland S.I."/>
            <person name="Deshpande N.P."/>
            <person name="Wong Y.K."/>
            <person name="Ertan H."/>
            <person name="Manefield M."/>
            <person name="Russell T.L."/>
            <person name="Lee M.J."/>
        </authorList>
    </citation>
    <scope>NUCLEOTIDE SEQUENCE [LARGE SCALE GENOMIC DNA]</scope>
    <source>
        <strain evidence="2 3">DCMF</strain>
    </source>
</reference>
<evidence type="ECO:0000313" key="2">
    <source>
        <dbReference type="EMBL" id="ATW25410.1"/>
    </source>
</evidence>
<dbReference type="InterPro" id="IPR007820">
    <property type="entry name" value="AbrB_fam"/>
</dbReference>
<dbReference type="PANTHER" id="PTHR38457:SF1">
    <property type="entry name" value="REGULATOR ABRB-RELATED"/>
    <property type="match status" value="1"/>
</dbReference>
<dbReference type="GO" id="GO:0016020">
    <property type="term" value="C:membrane"/>
    <property type="evidence" value="ECO:0007669"/>
    <property type="project" value="InterPro"/>
</dbReference>
<sequence>MSYYLYRCRGWDLTSSLLAVAPAGLTPLTAIAVEMNADVSKVTIMQLVQVVLVVLLAPVQGILLLP</sequence>
<evidence type="ECO:0000313" key="3">
    <source>
        <dbReference type="Proteomes" id="UP000323521"/>
    </source>
</evidence>
<keyword evidence="1" id="KW-1133">Transmembrane helix</keyword>
<feature type="transmembrane region" description="Helical" evidence="1">
    <location>
        <begin position="46"/>
        <end position="65"/>
    </location>
</feature>